<dbReference type="Gene3D" id="1.20.5.2210">
    <property type="match status" value="1"/>
</dbReference>
<comment type="similarity">
    <text evidence="1 9">Belongs to the eukaryotic ATPase B chain family.</text>
</comment>
<keyword evidence="8 9" id="KW-0472">Membrane</keyword>
<keyword evidence="11" id="KW-1185">Reference proteome</keyword>
<keyword evidence="3 9" id="KW-0138">CF(0)</keyword>
<dbReference type="InterPro" id="IPR008688">
    <property type="entry name" value="ATP_synth_Bsub_B/MI25"/>
</dbReference>
<proteinExistence type="inferred from homology"/>
<keyword evidence="5 9" id="KW-0999">Mitochondrion inner membrane</keyword>
<evidence type="ECO:0000256" key="7">
    <source>
        <dbReference type="ARBA" id="ARBA00023128"/>
    </source>
</evidence>
<evidence type="ECO:0000256" key="3">
    <source>
        <dbReference type="ARBA" id="ARBA00022547"/>
    </source>
</evidence>
<evidence type="ECO:0000256" key="9">
    <source>
        <dbReference type="RuleBase" id="RU368017"/>
    </source>
</evidence>
<comment type="subcellular location">
    <subcellularLocation>
        <location evidence="9">Mitochondrion</location>
    </subcellularLocation>
    <subcellularLocation>
        <location evidence="9">Mitochondrion inner membrane</location>
    </subcellularLocation>
</comment>
<dbReference type="PANTHER" id="PTHR12733:SF3">
    <property type="entry name" value="ATP SYNTHASE F(0) COMPLEX SUBUNIT B1, MITOCHONDRIAL"/>
    <property type="match status" value="1"/>
</dbReference>
<comment type="subunit">
    <text evidence="9">F-type ATPases have 2 components, CF(1) - the catalytic core - and CF(0) - the membrane proton channel. CF(1) and CF(0) have multiple subunits.</text>
</comment>
<keyword evidence="6 9" id="KW-0406">Ion transport</keyword>
<organism evidence="10 11">
    <name type="scientific">Trichinella murrelli</name>
    <dbReference type="NCBI Taxonomy" id="144512"/>
    <lineage>
        <taxon>Eukaryota</taxon>
        <taxon>Metazoa</taxon>
        <taxon>Ecdysozoa</taxon>
        <taxon>Nematoda</taxon>
        <taxon>Enoplea</taxon>
        <taxon>Dorylaimia</taxon>
        <taxon>Trichinellida</taxon>
        <taxon>Trichinellidae</taxon>
        <taxon>Trichinella</taxon>
    </lineage>
</organism>
<evidence type="ECO:0000256" key="5">
    <source>
        <dbReference type="ARBA" id="ARBA00022792"/>
    </source>
</evidence>
<dbReference type="AlphaFoldDB" id="A0A0V0TVX5"/>
<dbReference type="STRING" id="144512.A0A0V0TVX5"/>
<gene>
    <name evidence="10" type="primary">ATPsyn-b</name>
    <name evidence="10" type="ORF">T05_7348</name>
</gene>
<evidence type="ECO:0000313" key="11">
    <source>
        <dbReference type="Proteomes" id="UP000055048"/>
    </source>
</evidence>
<dbReference type="PANTHER" id="PTHR12733">
    <property type="entry name" value="MITOCHONDRIAL ATP SYNTHASE B CHAIN"/>
    <property type="match status" value="1"/>
</dbReference>
<comment type="caution">
    <text evidence="10">The sequence shown here is derived from an EMBL/GenBank/DDBJ whole genome shotgun (WGS) entry which is preliminary data.</text>
</comment>
<evidence type="ECO:0000313" key="10">
    <source>
        <dbReference type="EMBL" id="KRX43145.1"/>
    </source>
</evidence>
<dbReference type="GO" id="GO:0045259">
    <property type="term" value="C:proton-transporting ATP synthase complex"/>
    <property type="evidence" value="ECO:0007669"/>
    <property type="project" value="UniProtKB-KW"/>
</dbReference>
<evidence type="ECO:0000256" key="6">
    <source>
        <dbReference type="ARBA" id="ARBA00023065"/>
    </source>
</evidence>
<sequence length="269" mass="30992">MSAFGMSSFLVRLSPKYARMISNSAFLKGATYIPDKVLQEMPAGFKENPERDVVNFPHPVRLMYPPKTRLGFIPDSWFNALYDITGVTGPYFLTGGLVLFILQKELLGASHEMVVLFVRIAFFVYVGRKFGSLVARWAEAGLVEEEEKDQQFLKNRLQTLNSSVAECTKKIESYKALVPMIYEAKRENIALQIEADYRQRLAVAHRNVKQRLDYMAESAALKRKYQRKNMLDWVVNEVKKSITAQQEKAMMTQCIDRLKELSQRKNLVF</sequence>
<reference evidence="10 11" key="1">
    <citation type="submission" date="2015-01" db="EMBL/GenBank/DDBJ databases">
        <title>Evolution of Trichinella species and genotypes.</title>
        <authorList>
            <person name="Korhonen P.K."/>
            <person name="Edoardo P."/>
            <person name="Giuseppe L.R."/>
            <person name="Gasser R.B."/>
        </authorList>
    </citation>
    <scope>NUCLEOTIDE SEQUENCE [LARGE SCALE GENOMIC DNA]</scope>
    <source>
        <strain evidence="10">ISS417</strain>
    </source>
</reference>
<keyword evidence="2 9" id="KW-0813">Transport</keyword>
<dbReference type="GO" id="GO:0005743">
    <property type="term" value="C:mitochondrial inner membrane"/>
    <property type="evidence" value="ECO:0007669"/>
    <property type="project" value="UniProtKB-SubCell"/>
</dbReference>
<dbReference type="Pfam" id="PF05405">
    <property type="entry name" value="Mt_ATP-synt_B"/>
    <property type="match status" value="1"/>
</dbReference>
<dbReference type="Proteomes" id="UP000055048">
    <property type="component" value="Unassembled WGS sequence"/>
</dbReference>
<evidence type="ECO:0000256" key="8">
    <source>
        <dbReference type="ARBA" id="ARBA00023136"/>
    </source>
</evidence>
<protein>
    <recommendedName>
        <fullName evidence="9">ATP synthase subunit b</fullName>
    </recommendedName>
</protein>
<dbReference type="EMBL" id="JYDJ01000126">
    <property type="protein sequence ID" value="KRX43145.1"/>
    <property type="molecule type" value="Genomic_DNA"/>
</dbReference>
<dbReference type="GO" id="GO:0046933">
    <property type="term" value="F:proton-transporting ATP synthase activity, rotational mechanism"/>
    <property type="evidence" value="ECO:0007669"/>
    <property type="project" value="TreeGrafter"/>
</dbReference>
<accession>A0A0V0TVX5</accession>
<keyword evidence="7 9" id="KW-0496">Mitochondrion</keyword>
<dbReference type="InterPro" id="IPR013837">
    <property type="entry name" value="ATP_synth_F0_suB"/>
</dbReference>
<dbReference type="SUPFAM" id="SSF161060">
    <property type="entry name" value="ATP synthase B chain-like"/>
    <property type="match status" value="1"/>
</dbReference>
<keyword evidence="4 9" id="KW-0375">Hydrogen ion transport</keyword>
<comment type="function">
    <text evidence="9">Subunit b, of the mitochondrial membrane ATP synthase complex (F(1)F(0) ATP synthase or Complex V) that produces ATP from ADP in the presence of a proton gradient across the membrane which is generated by electron transport complexes of the respiratory chain. ATP synthase complex consist of a soluble F(1) head domain - the catalytic core - and a membrane F(1) domain - the membrane proton channel. These two domains are linked by a central stalk rotating inside the F(1) region and a stationary peripheral stalk. During catalysis, ATP synthesis in the catalytic domain of F(1) is coupled via a rotary mechanism of the central stalk subunits to proton translocation. In vivo, can only synthesize ATP although its ATP hydrolase activity can be activated artificially in vitro. Part of the complex F(0) domain. Part of the complex F(0) domain and the peripheric stalk, which acts as a stator to hold the catalytic alpha(3)beta(3) subcomplex and subunit a/ATP6 static relative to the rotary elements.</text>
</comment>
<evidence type="ECO:0000256" key="4">
    <source>
        <dbReference type="ARBA" id="ARBA00022781"/>
    </source>
</evidence>
<evidence type="ECO:0000256" key="2">
    <source>
        <dbReference type="ARBA" id="ARBA00022448"/>
    </source>
</evidence>
<dbReference type="OrthoDB" id="67388at2759"/>
<name>A0A0V0TVX5_9BILA</name>
<evidence type="ECO:0000256" key="1">
    <source>
        <dbReference type="ARBA" id="ARBA00007479"/>
    </source>
</evidence>